<feature type="compositionally biased region" description="Low complexity" evidence="7">
    <location>
        <begin position="292"/>
        <end position="321"/>
    </location>
</feature>
<dbReference type="AlphaFoldDB" id="A0AAW0B2X9"/>
<dbReference type="GO" id="GO:0005634">
    <property type="term" value="C:nucleus"/>
    <property type="evidence" value="ECO:0007669"/>
    <property type="project" value="TreeGrafter"/>
</dbReference>
<feature type="compositionally biased region" description="Basic and acidic residues" evidence="7">
    <location>
        <begin position="261"/>
        <end position="283"/>
    </location>
</feature>
<dbReference type="PANTHER" id="PTHR24006:SF687">
    <property type="entry name" value="UBIQUITIN CARBOXYL-TERMINAL HYDROLASE 10"/>
    <property type="match status" value="1"/>
</dbReference>
<feature type="compositionally biased region" description="Acidic residues" evidence="7">
    <location>
        <begin position="744"/>
        <end position="755"/>
    </location>
</feature>
<evidence type="ECO:0000256" key="5">
    <source>
        <dbReference type="ARBA" id="ARBA00022807"/>
    </source>
</evidence>
<keyword evidence="3 6" id="KW-0833">Ubl conjugation pathway</keyword>
<feature type="compositionally biased region" description="Polar residues" evidence="7">
    <location>
        <begin position="21"/>
        <end position="30"/>
    </location>
</feature>
<dbReference type="InterPro" id="IPR001394">
    <property type="entry name" value="Peptidase_C19_UCH"/>
</dbReference>
<proteinExistence type="inferred from homology"/>
<dbReference type="CDD" id="cd02257">
    <property type="entry name" value="Peptidase_C19"/>
    <property type="match status" value="1"/>
</dbReference>
<feature type="region of interest" description="Disordered" evidence="7">
    <location>
        <begin position="335"/>
        <end position="431"/>
    </location>
</feature>
<evidence type="ECO:0000313" key="10">
    <source>
        <dbReference type="Proteomes" id="UP001362999"/>
    </source>
</evidence>
<dbReference type="Gene3D" id="3.90.70.10">
    <property type="entry name" value="Cysteine proteinases"/>
    <property type="match status" value="1"/>
</dbReference>
<keyword evidence="4 6" id="KW-0378">Hydrolase</keyword>
<dbReference type="EMBL" id="JAWWNJ010000045">
    <property type="protein sequence ID" value="KAK7018922.1"/>
    <property type="molecule type" value="Genomic_DNA"/>
</dbReference>
<dbReference type="PROSITE" id="PS00972">
    <property type="entry name" value="USP_1"/>
    <property type="match status" value="1"/>
</dbReference>
<evidence type="ECO:0000256" key="4">
    <source>
        <dbReference type="ARBA" id="ARBA00022801"/>
    </source>
</evidence>
<feature type="domain" description="USP" evidence="8">
    <location>
        <begin position="524"/>
        <end position="987"/>
    </location>
</feature>
<comment type="catalytic activity">
    <reaction evidence="1 6">
        <text>Thiol-dependent hydrolysis of ester, thioester, amide, peptide and isopeptide bonds formed by the C-terminal Gly of ubiquitin (a 76-residue protein attached to proteins as an intracellular targeting signal).</text>
        <dbReference type="EC" id="3.4.19.12"/>
    </reaction>
</comment>
<feature type="compositionally biased region" description="Low complexity" evidence="7">
    <location>
        <begin position="398"/>
        <end position="416"/>
    </location>
</feature>
<feature type="compositionally biased region" description="Low complexity" evidence="7">
    <location>
        <begin position="335"/>
        <end position="373"/>
    </location>
</feature>
<keyword evidence="10" id="KW-1185">Reference proteome</keyword>
<dbReference type="PANTHER" id="PTHR24006">
    <property type="entry name" value="UBIQUITIN CARBOXYL-TERMINAL HYDROLASE"/>
    <property type="match status" value="1"/>
</dbReference>
<sequence>MANPYQAHAGPSYYMQPPQSPINNGQNYPAQNYYGPGPSAGPTPNGGYPSHQYTPVPHAPHPGLSSPRLNGGRGTGGAAYNNNANNNINNNPQSSRGPHASYAHANYRPPYSHPPYPPPPTNKYPQPPPGYPQYPPNMNGYAPPPPQWAGHQQQQLSPLPIPDIPLGPPPPPQDPSYYPPNQNHIPPRTNDELTPESESTPTAETESSPIGSGGWAIWSRRPHNPAHAPGVIISPRARPPAVGGTPPPTSQEMSISIAGSKEPKEKEKEANEEESVHVAKESTPEVDVEVPSSGTSTTDNTDTRTTVSPTTAATTMPGSPVSSVAAAAKTVVAAEVAGEPSAESTAATAESTSVGPTAAATAISSPPSSSPAAAPVPAPVVPPVKKSWASLLRPAPAPSSSSSPSSASPASTTASPQGQGQQKPKFNGLPTSSVVGFSIPAGLVADSGKETDKDNEKSSSITGVNAANRAALLALLTNPPPAPASTFADTAVRSFASASASAVKKQDPDQNEKESRERERIIPRGLINTGNMCFANAVLQVLLYCAPFAGLFSRMGALLGEAEFDVSNNANNANANAFPLPGAAGSAGAAAEGDAGAGALGGANGGGGVVGTATGGGGVLAAAPLVRATGAFLKEFVVTPKPTLPTPAGAGTAKGKAKAEERAEEPEAFIPTYVYDALKGKKRFDGMRGGQQEDAEEFLGFFLDTLEEELLAVVAALSPPAAASKRPNNANNDNGGSGRAVVEEREEEAPPETDDGWLEVGKKNRTVVTRTIKTAESPITRIFGGKFRSTLRAPGQKDSVIVEDWRSLRLDIQREGIHTIPEALAFISHPQTVQLTQPSRPGIVVDASQQVLIDALPPILILHVSGSATIRRWAGWSRSGSRWRLGRSLILTFTEDVMVPAARKQPAKYKLFGVIYHHGLSASGGHYTLDILHPTRFPGTITGSEREREGWIRIDDELVSDVRPMDVFGGASEGDTRCAYLLFYRRIR</sequence>
<evidence type="ECO:0000256" key="1">
    <source>
        <dbReference type="ARBA" id="ARBA00000707"/>
    </source>
</evidence>
<comment type="similarity">
    <text evidence="6">Belongs to the peptidase C19 family.</text>
</comment>
<accession>A0AAW0B2X9</accession>
<dbReference type="GO" id="GO:0005829">
    <property type="term" value="C:cytosol"/>
    <property type="evidence" value="ECO:0007669"/>
    <property type="project" value="TreeGrafter"/>
</dbReference>
<dbReference type="SUPFAM" id="SSF54001">
    <property type="entry name" value="Cysteine proteinases"/>
    <property type="match status" value="1"/>
</dbReference>
<gene>
    <name evidence="9" type="ORF">R3P38DRAFT_3319772</name>
</gene>
<feature type="region of interest" description="Disordered" evidence="7">
    <location>
        <begin position="499"/>
        <end position="518"/>
    </location>
</feature>
<keyword evidence="2 6" id="KW-0645">Protease</keyword>
<dbReference type="InterPro" id="IPR018200">
    <property type="entry name" value="USP_CS"/>
</dbReference>
<name>A0AAW0B2X9_9AGAR</name>
<dbReference type="InterPro" id="IPR050164">
    <property type="entry name" value="Peptidase_C19"/>
</dbReference>
<evidence type="ECO:0000256" key="2">
    <source>
        <dbReference type="ARBA" id="ARBA00022670"/>
    </source>
</evidence>
<evidence type="ECO:0000256" key="3">
    <source>
        <dbReference type="ARBA" id="ARBA00022786"/>
    </source>
</evidence>
<dbReference type="InterPro" id="IPR028889">
    <property type="entry name" value="USP"/>
</dbReference>
<keyword evidence="5 6" id="KW-0788">Thiol protease</keyword>
<feature type="compositionally biased region" description="Polar residues" evidence="7">
    <location>
        <begin position="417"/>
        <end position="431"/>
    </location>
</feature>
<evidence type="ECO:0000313" key="9">
    <source>
        <dbReference type="EMBL" id="KAK7018922.1"/>
    </source>
</evidence>
<comment type="caution">
    <text evidence="9">The sequence shown here is derived from an EMBL/GenBank/DDBJ whole genome shotgun (WGS) entry which is preliminary data.</text>
</comment>
<protein>
    <recommendedName>
        <fullName evidence="6">Ubiquitin carboxyl-terminal hydrolase</fullName>
        <ecNumber evidence="6">3.4.19.12</ecNumber>
    </recommendedName>
</protein>
<feature type="compositionally biased region" description="Basic and acidic residues" evidence="7">
    <location>
        <begin position="504"/>
        <end position="518"/>
    </location>
</feature>
<dbReference type="EC" id="3.4.19.12" evidence="6"/>
<dbReference type="Pfam" id="PF00443">
    <property type="entry name" value="UCH"/>
    <property type="match status" value="1"/>
</dbReference>
<organism evidence="9 10">
    <name type="scientific">Favolaschia claudopus</name>
    <dbReference type="NCBI Taxonomy" id="2862362"/>
    <lineage>
        <taxon>Eukaryota</taxon>
        <taxon>Fungi</taxon>
        <taxon>Dikarya</taxon>
        <taxon>Basidiomycota</taxon>
        <taxon>Agaricomycotina</taxon>
        <taxon>Agaricomycetes</taxon>
        <taxon>Agaricomycetidae</taxon>
        <taxon>Agaricales</taxon>
        <taxon>Marasmiineae</taxon>
        <taxon>Mycenaceae</taxon>
        <taxon>Favolaschia</taxon>
    </lineage>
</organism>
<evidence type="ECO:0000259" key="8">
    <source>
        <dbReference type="PROSITE" id="PS50235"/>
    </source>
</evidence>
<feature type="compositionally biased region" description="Low complexity" evidence="7">
    <location>
        <begin position="78"/>
        <end position="91"/>
    </location>
</feature>
<dbReference type="PROSITE" id="PS00973">
    <property type="entry name" value="USP_2"/>
    <property type="match status" value="1"/>
</dbReference>
<feature type="region of interest" description="Disordered" evidence="7">
    <location>
        <begin position="1"/>
        <end position="321"/>
    </location>
</feature>
<dbReference type="InterPro" id="IPR038765">
    <property type="entry name" value="Papain-like_cys_pep_sf"/>
</dbReference>
<dbReference type="GO" id="GO:0004843">
    <property type="term" value="F:cysteine-type deubiquitinase activity"/>
    <property type="evidence" value="ECO:0007669"/>
    <property type="project" value="UniProtKB-UniRule"/>
</dbReference>
<evidence type="ECO:0000256" key="7">
    <source>
        <dbReference type="SAM" id="MobiDB-lite"/>
    </source>
</evidence>
<dbReference type="GO" id="GO:0016579">
    <property type="term" value="P:protein deubiquitination"/>
    <property type="evidence" value="ECO:0007669"/>
    <property type="project" value="InterPro"/>
</dbReference>
<feature type="compositionally biased region" description="Pro residues" evidence="7">
    <location>
        <begin position="159"/>
        <end position="178"/>
    </location>
</feature>
<feature type="region of interest" description="Disordered" evidence="7">
    <location>
        <begin position="721"/>
        <end position="755"/>
    </location>
</feature>
<dbReference type="Proteomes" id="UP001362999">
    <property type="component" value="Unassembled WGS sequence"/>
</dbReference>
<evidence type="ECO:0000256" key="6">
    <source>
        <dbReference type="RuleBase" id="RU366025"/>
    </source>
</evidence>
<feature type="compositionally biased region" description="Pro residues" evidence="7">
    <location>
        <begin position="111"/>
        <end position="135"/>
    </location>
</feature>
<reference evidence="9 10" key="1">
    <citation type="journal article" date="2024" name="J Genomics">
        <title>Draft genome sequencing and assembly of Favolaschia claudopus CIRM-BRFM 2984 isolated from oak limbs.</title>
        <authorList>
            <person name="Navarro D."/>
            <person name="Drula E."/>
            <person name="Chaduli D."/>
            <person name="Cazenave R."/>
            <person name="Ahrendt S."/>
            <person name="Wang J."/>
            <person name="Lipzen A."/>
            <person name="Daum C."/>
            <person name="Barry K."/>
            <person name="Grigoriev I.V."/>
            <person name="Favel A."/>
            <person name="Rosso M.N."/>
            <person name="Martin F."/>
        </authorList>
    </citation>
    <scope>NUCLEOTIDE SEQUENCE [LARGE SCALE GENOMIC DNA]</scope>
    <source>
        <strain evidence="9 10">CIRM-BRFM 2984</strain>
    </source>
</reference>
<feature type="compositionally biased region" description="Low complexity" evidence="7">
    <location>
        <begin position="196"/>
        <end position="209"/>
    </location>
</feature>
<dbReference type="PROSITE" id="PS50235">
    <property type="entry name" value="USP_3"/>
    <property type="match status" value="1"/>
</dbReference>
<dbReference type="GO" id="GO:0006508">
    <property type="term" value="P:proteolysis"/>
    <property type="evidence" value="ECO:0007669"/>
    <property type="project" value="UniProtKB-KW"/>
</dbReference>